<dbReference type="GO" id="GO:0005783">
    <property type="term" value="C:endoplasmic reticulum"/>
    <property type="evidence" value="ECO:0007669"/>
    <property type="project" value="UniProtKB-SubCell"/>
</dbReference>
<dbReference type="NCBIfam" id="TIGR01425">
    <property type="entry name" value="SRP54_euk"/>
    <property type="match status" value="1"/>
</dbReference>
<dbReference type="Gene3D" id="1.10.260.30">
    <property type="entry name" value="Signal recognition particle, SRP54 subunit, M-domain"/>
    <property type="match status" value="1"/>
</dbReference>
<keyword evidence="7 12" id="KW-0694">RNA-binding</keyword>
<dbReference type="SMART" id="SM00962">
    <property type="entry name" value="SRP54"/>
    <property type="match status" value="1"/>
</dbReference>
<organism evidence="14 15">
    <name type="scientific">Thelohanellus kitauei</name>
    <name type="common">Myxosporean</name>
    <dbReference type="NCBI Taxonomy" id="669202"/>
    <lineage>
        <taxon>Eukaryota</taxon>
        <taxon>Metazoa</taxon>
        <taxon>Cnidaria</taxon>
        <taxon>Myxozoa</taxon>
        <taxon>Myxosporea</taxon>
        <taxon>Bivalvulida</taxon>
        <taxon>Platysporina</taxon>
        <taxon>Myxobolidae</taxon>
        <taxon>Thelohanellus</taxon>
    </lineage>
</organism>
<dbReference type="InterPro" id="IPR027417">
    <property type="entry name" value="P-loop_NTPase"/>
</dbReference>
<sequence length="504" mass="55737">MVLADLGKKIITSLKSINKFVVVDNEVVVSLIFGVVELTEGRFVYEKILSILDSKVISQINLDEIPPGTNRRKLIENCLFQELCNLLDPGIEPWRPIKDEGPDVVMFVGLQGSGKTTSCTKLASYYQKRGFRTCVVCADTFRAGAFDQLKQNAMRARIPFYGSYTEIDPAVIAKQGVEKFKKQNFDLIIVDTSGRHKQEDSLFEEMQQVAQAIDPDNIVFVMDASIGQNCEAHARAFKEKVDVASIIVTKLDGHAKGGGALSAVAATRSPIIFIGTGEHIEDFQTFDANSFVGKLLGYGDIKGLVNKVSEMKLDQNAELTENLKQGIFTLRDMYEQFQNVMKLGSFGQIMEFIPGFSAMGLGEDAQQLSTDNFKKMMCVMDSMTNDELDSHQGSKLFTKNPSRIKRVAFGAGASIREVQLLLSQHGKLAEAVKKLKSIKGIFKGNDINPNLNKSQMGRFNQQMANMLDPRSLQQLGGMSGLMNITKQMQAAGNPSQELGRGRKR</sequence>
<dbReference type="AlphaFoldDB" id="A0A0C2ITI6"/>
<dbReference type="OrthoDB" id="10250817at2759"/>
<dbReference type="Proteomes" id="UP000031668">
    <property type="component" value="Unassembled WGS sequence"/>
</dbReference>
<dbReference type="Pfam" id="PF00448">
    <property type="entry name" value="SRP54"/>
    <property type="match status" value="1"/>
</dbReference>
<dbReference type="InterPro" id="IPR003593">
    <property type="entry name" value="AAA+_ATPase"/>
</dbReference>
<dbReference type="OMA" id="GMTGQDA"/>
<dbReference type="PANTHER" id="PTHR11564:SF5">
    <property type="entry name" value="SIGNAL RECOGNITION PARTICLE SUBUNIT SRP54"/>
    <property type="match status" value="1"/>
</dbReference>
<dbReference type="GO" id="GO:0030942">
    <property type="term" value="F:endoplasmic reticulum signal peptide binding"/>
    <property type="evidence" value="ECO:0007669"/>
    <property type="project" value="TreeGrafter"/>
</dbReference>
<keyword evidence="12" id="KW-0963">Cytoplasm</keyword>
<dbReference type="InterPro" id="IPR042101">
    <property type="entry name" value="SRP54_N_sf"/>
</dbReference>
<evidence type="ECO:0000256" key="10">
    <source>
        <dbReference type="ARBA" id="ARBA00023274"/>
    </source>
</evidence>
<dbReference type="InterPro" id="IPR000897">
    <property type="entry name" value="SRP54_GTPase_dom"/>
</dbReference>
<evidence type="ECO:0000256" key="12">
    <source>
        <dbReference type="RuleBase" id="RU364034"/>
    </source>
</evidence>
<comment type="domain">
    <text evidence="12">The M domain binds the 7SL RNA in presence of SRP19 and binds the signal sequence of presecretory proteins.</text>
</comment>
<comment type="caution">
    <text evidence="14">The sequence shown here is derived from an EMBL/GenBank/DDBJ whole genome shotgun (WGS) entry which is preliminary data.</text>
</comment>
<evidence type="ECO:0000256" key="2">
    <source>
        <dbReference type="ARBA" id="ARBA00004496"/>
    </source>
</evidence>
<evidence type="ECO:0000256" key="8">
    <source>
        <dbReference type="ARBA" id="ARBA00023134"/>
    </source>
</evidence>
<dbReference type="GO" id="GO:0006616">
    <property type="term" value="P:SRP-dependent cotranslational protein targeting to membrane, translocation"/>
    <property type="evidence" value="ECO:0007669"/>
    <property type="project" value="TreeGrafter"/>
</dbReference>
<evidence type="ECO:0000256" key="11">
    <source>
        <dbReference type="ARBA" id="ARBA00048157"/>
    </source>
</evidence>
<dbReference type="GO" id="GO:0008312">
    <property type="term" value="F:7S RNA binding"/>
    <property type="evidence" value="ECO:0007669"/>
    <property type="project" value="UniProtKB-UniRule"/>
</dbReference>
<dbReference type="InterPro" id="IPR022941">
    <property type="entry name" value="SRP54"/>
</dbReference>
<dbReference type="GO" id="GO:0005786">
    <property type="term" value="C:signal recognition particle, endoplasmic reticulum targeting"/>
    <property type="evidence" value="ECO:0007669"/>
    <property type="project" value="UniProtKB-UniRule"/>
</dbReference>
<dbReference type="CDD" id="cd17875">
    <property type="entry name" value="SRP54_G"/>
    <property type="match status" value="1"/>
</dbReference>
<keyword evidence="4 12" id="KW-0547">Nucleotide-binding</keyword>
<dbReference type="Gene3D" id="1.20.120.140">
    <property type="entry name" value="Signal recognition particle SRP54, nucleotide-binding domain"/>
    <property type="match status" value="1"/>
</dbReference>
<evidence type="ECO:0000256" key="1">
    <source>
        <dbReference type="ARBA" id="ARBA00004240"/>
    </source>
</evidence>
<evidence type="ECO:0000313" key="14">
    <source>
        <dbReference type="EMBL" id="KII68739.1"/>
    </source>
</evidence>
<dbReference type="PANTHER" id="PTHR11564">
    <property type="entry name" value="SIGNAL RECOGNITION PARTICLE 54K PROTEIN SRP54"/>
    <property type="match status" value="1"/>
</dbReference>
<evidence type="ECO:0000256" key="6">
    <source>
        <dbReference type="ARBA" id="ARBA00022824"/>
    </source>
</evidence>
<evidence type="ECO:0000256" key="7">
    <source>
        <dbReference type="ARBA" id="ARBA00022884"/>
    </source>
</evidence>
<dbReference type="InterPro" id="IPR036891">
    <property type="entry name" value="Signal_recog_part_SRP54_M_sf"/>
</dbReference>
<evidence type="ECO:0000256" key="9">
    <source>
        <dbReference type="ARBA" id="ARBA00023135"/>
    </source>
</evidence>
<evidence type="ECO:0000256" key="4">
    <source>
        <dbReference type="ARBA" id="ARBA00022741"/>
    </source>
</evidence>
<evidence type="ECO:0000256" key="5">
    <source>
        <dbReference type="ARBA" id="ARBA00022801"/>
    </source>
</evidence>
<comment type="similarity">
    <text evidence="3 12">Belongs to the GTP-binding SRP family. SRP54 subfamily.</text>
</comment>
<comment type="domain">
    <text evidence="12">The NG domain, also named G domain, is a special guanosine triphosphatase (GTPase) domain, which binds GTP and forms a guanosine 5'-triphosphate (GTP)-dependent complex with a homologous NG domain in the SRP receptor subunit SRPRA. The two NG domains undergo cooperative rearrangements upon their assembly, which culminate in the reciprocal activation of the GTPase activity of one another. SRP receptor compaction upon binding with cargo-loaded SRP and GTPase rearrangement drive SRP-mediated cotranslational protein translocation into the ER.</text>
</comment>
<accession>A0A0C2ITI6</accession>
<dbReference type="SUPFAM" id="SSF47446">
    <property type="entry name" value="Signal peptide-binding domain"/>
    <property type="match status" value="1"/>
</dbReference>
<protein>
    <recommendedName>
        <fullName evidence="12">Signal recognition particle 54 kDa protein</fullName>
    </recommendedName>
</protein>
<keyword evidence="10 12" id="KW-0687">Ribonucleoprotein</keyword>
<dbReference type="Gene3D" id="3.40.50.300">
    <property type="entry name" value="P-loop containing nucleotide triphosphate hydrolases"/>
    <property type="match status" value="1"/>
</dbReference>
<feature type="domain" description="SRP54-type proteins GTP-binding" evidence="13">
    <location>
        <begin position="270"/>
        <end position="283"/>
    </location>
</feature>
<keyword evidence="15" id="KW-1185">Reference proteome</keyword>
<comment type="subcellular location">
    <subcellularLocation>
        <location evidence="2 12">Cytoplasm</location>
    </subcellularLocation>
    <subcellularLocation>
        <location evidence="1">Endoplasmic reticulum</location>
    </subcellularLocation>
</comment>
<reference evidence="14 15" key="1">
    <citation type="journal article" date="2014" name="Genome Biol. Evol.">
        <title>The genome of the myxosporean Thelohanellus kitauei shows adaptations to nutrient acquisition within its fish host.</title>
        <authorList>
            <person name="Yang Y."/>
            <person name="Xiong J."/>
            <person name="Zhou Z."/>
            <person name="Huo F."/>
            <person name="Miao W."/>
            <person name="Ran C."/>
            <person name="Liu Y."/>
            <person name="Zhang J."/>
            <person name="Feng J."/>
            <person name="Wang M."/>
            <person name="Wang M."/>
            <person name="Wang L."/>
            <person name="Yao B."/>
        </authorList>
    </citation>
    <scope>NUCLEOTIDE SEQUENCE [LARGE SCALE GENOMIC DNA]</scope>
    <source>
        <strain evidence="14">Wuqing</strain>
    </source>
</reference>
<dbReference type="HAMAP" id="MF_00306">
    <property type="entry name" value="SRP54"/>
    <property type="match status" value="1"/>
</dbReference>
<evidence type="ECO:0000256" key="3">
    <source>
        <dbReference type="ARBA" id="ARBA00005450"/>
    </source>
</evidence>
<dbReference type="PROSITE" id="PS00300">
    <property type="entry name" value="SRP54"/>
    <property type="match status" value="1"/>
</dbReference>
<dbReference type="FunFam" id="3.40.50.300:FF:000022">
    <property type="entry name" value="Signal recognition particle 54 kDa subunit"/>
    <property type="match status" value="1"/>
</dbReference>
<keyword evidence="8 12" id="KW-0342">GTP-binding</keyword>
<dbReference type="GO" id="GO:0005525">
    <property type="term" value="F:GTP binding"/>
    <property type="evidence" value="ECO:0007669"/>
    <property type="project" value="UniProtKB-UniRule"/>
</dbReference>
<name>A0A0C2ITI6_THEKT</name>
<comment type="function">
    <text evidence="12">Component of the signal recognition particle (SRP) complex, a ribonucleoprotein complex that mediates the cotranslational targeting of secretory and membrane proteins to the endoplasmic reticulum (ER).</text>
</comment>
<evidence type="ECO:0000259" key="13">
    <source>
        <dbReference type="PROSITE" id="PS00300"/>
    </source>
</evidence>
<evidence type="ECO:0000313" key="15">
    <source>
        <dbReference type="Proteomes" id="UP000031668"/>
    </source>
</evidence>
<keyword evidence="5" id="KW-0378">Hydrolase</keyword>
<dbReference type="GO" id="GO:0005829">
    <property type="term" value="C:cytosol"/>
    <property type="evidence" value="ECO:0007669"/>
    <property type="project" value="TreeGrafter"/>
</dbReference>
<gene>
    <name evidence="14" type="ORF">RF11_01101</name>
</gene>
<keyword evidence="6" id="KW-0256">Endoplasmic reticulum</keyword>
<dbReference type="SMART" id="SM00382">
    <property type="entry name" value="AAA"/>
    <property type="match status" value="1"/>
</dbReference>
<keyword evidence="9 12" id="KW-0733">Signal recognition particle</keyword>
<dbReference type="InterPro" id="IPR006325">
    <property type="entry name" value="SRP54_euk"/>
</dbReference>
<dbReference type="EMBL" id="JWZT01002718">
    <property type="protein sequence ID" value="KII68739.1"/>
    <property type="molecule type" value="Genomic_DNA"/>
</dbReference>
<dbReference type="GO" id="GO:0003924">
    <property type="term" value="F:GTPase activity"/>
    <property type="evidence" value="ECO:0007669"/>
    <property type="project" value="UniProtKB-UniRule"/>
</dbReference>
<dbReference type="Pfam" id="PF02978">
    <property type="entry name" value="SRP_SPB"/>
    <property type="match status" value="1"/>
</dbReference>
<dbReference type="SUPFAM" id="SSF52540">
    <property type="entry name" value="P-loop containing nucleoside triphosphate hydrolases"/>
    <property type="match status" value="1"/>
</dbReference>
<dbReference type="InterPro" id="IPR004125">
    <property type="entry name" value="Signal_recog_particle_SRP54_M"/>
</dbReference>
<proteinExistence type="inferred from homology"/>
<comment type="catalytic activity">
    <reaction evidence="11">
        <text>GTP + H2O = GDP + phosphate + H(+)</text>
        <dbReference type="Rhea" id="RHEA:19669"/>
        <dbReference type="ChEBI" id="CHEBI:15377"/>
        <dbReference type="ChEBI" id="CHEBI:15378"/>
        <dbReference type="ChEBI" id="CHEBI:37565"/>
        <dbReference type="ChEBI" id="CHEBI:43474"/>
        <dbReference type="ChEBI" id="CHEBI:58189"/>
        <dbReference type="EC" id="3.6.5.4"/>
    </reaction>
    <physiologicalReaction direction="left-to-right" evidence="11">
        <dbReference type="Rhea" id="RHEA:19670"/>
    </physiologicalReaction>
</comment>